<sequence>MRTEAANGWQFFVATLLIVIGAVNIIQGMVALFSPDFYIATGTDMLFLEYGSWGVLLGLWGVVMVAAGVAVLSGRTWARVFGIVLASLNALAQLAFVVAMPLWSMVAIAVDILVIYGLTAGWPTRAGGASPQSDEAVYRSGYRASHEAPHPTRSPEQRTGGQRTTGQGS</sequence>
<protein>
    <recommendedName>
        <fullName evidence="3">DUF7144 domain-containing protein</fullName>
    </recommendedName>
</protein>
<keyword evidence="2" id="KW-1133">Transmembrane helix</keyword>
<feature type="transmembrane region" description="Helical" evidence="2">
    <location>
        <begin position="12"/>
        <end position="33"/>
    </location>
</feature>
<evidence type="ECO:0000313" key="4">
    <source>
        <dbReference type="EMBL" id="MEE2049282.1"/>
    </source>
</evidence>
<dbReference type="Proteomes" id="UP001348641">
    <property type="component" value="Unassembled WGS sequence"/>
</dbReference>
<dbReference type="InterPro" id="IPR055568">
    <property type="entry name" value="DUF7144"/>
</dbReference>
<comment type="caution">
    <text evidence="4">The sequence shown here is derived from an EMBL/GenBank/DDBJ whole genome shotgun (WGS) entry which is preliminary data.</text>
</comment>
<evidence type="ECO:0000259" key="3">
    <source>
        <dbReference type="Pfam" id="PF23636"/>
    </source>
</evidence>
<dbReference type="EMBL" id="JAUUCC010000003">
    <property type="protein sequence ID" value="MEE2049282.1"/>
    <property type="molecule type" value="Genomic_DNA"/>
</dbReference>
<evidence type="ECO:0000313" key="5">
    <source>
        <dbReference type="Proteomes" id="UP001348641"/>
    </source>
</evidence>
<reference evidence="4 5" key="1">
    <citation type="submission" date="2023-07" db="EMBL/GenBank/DDBJ databases">
        <authorList>
            <person name="Girao M."/>
            <person name="Carvalho M.F."/>
        </authorList>
    </citation>
    <scope>NUCLEOTIDE SEQUENCE [LARGE SCALE GENOMIC DNA]</scope>
    <source>
        <strain evidence="4 5">66/93</strain>
    </source>
</reference>
<organism evidence="4 5">
    <name type="scientific">Nocardiopsis tropica</name>
    <dbReference type="NCBI Taxonomy" id="109330"/>
    <lineage>
        <taxon>Bacteria</taxon>
        <taxon>Bacillati</taxon>
        <taxon>Actinomycetota</taxon>
        <taxon>Actinomycetes</taxon>
        <taxon>Streptosporangiales</taxon>
        <taxon>Nocardiopsidaceae</taxon>
        <taxon>Nocardiopsis</taxon>
    </lineage>
</organism>
<proteinExistence type="predicted"/>
<accession>A0ABU7KJI9</accession>
<keyword evidence="2" id="KW-0812">Transmembrane</keyword>
<feature type="transmembrane region" description="Helical" evidence="2">
    <location>
        <begin position="102"/>
        <end position="122"/>
    </location>
</feature>
<gene>
    <name evidence="4" type="ORF">Q8A49_02090</name>
</gene>
<dbReference type="RefSeq" id="WP_330156574.1">
    <property type="nucleotide sequence ID" value="NZ_BAAAJA010000010.1"/>
</dbReference>
<feature type="domain" description="DUF7144" evidence="3">
    <location>
        <begin position="9"/>
        <end position="122"/>
    </location>
</feature>
<feature type="transmembrane region" description="Helical" evidence="2">
    <location>
        <begin position="53"/>
        <end position="72"/>
    </location>
</feature>
<feature type="compositionally biased region" description="Low complexity" evidence="1">
    <location>
        <begin position="157"/>
        <end position="169"/>
    </location>
</feature>
<feature type="transmembrane region" description="Helical" evidence="2">
    <location>
        <begin position="77"/>
        <end position="96"/>
    </location>
</feature>
<keyword evidence="2" id="KW-0472">Membrane</keyword>
<evidence type="ECO:0000256" key="1">
    <source>
        <dbReference type="SAM" id="MobiDB-lite"/>
    </source>
</evidence>
<feature type="region of interest" description="Disordered" evidence="1">
    <location>
        <begin position="126"/>
        <end position="169"/>
    </location>
</feature>
<name>A0ABU7KJI9_9ACTN</name>
<feature type="compositionally biased region" description="Basic and acidic residues" evidence="1">
    <location>
        <begin position="144"/>
        <end position="156"/>
    </location>
</feature>
<dbReference type="Pfam" id="PF23636">
    <property type="entry name" value="DUF7144"/>
    <property type="match status" value="1"/>
</dbReference>
<evidence type="ECO:0000256" key="2">
    <source>
        <dbReference type="SAM" id="Phobius"/>
    </source>
</evidence>